<evidence type="ECO:0000313" key="3">
    <source>
        <dbReference type="EMBL" id="OCH91003.1"/>
    </source>
</evidence>
<dbReference type="SMART" id="SM00268">
    <property type="entry name" value="ACTIN"/>
    <property type="match status" value="1"/>
</dbReference>
<dbReference type="AlphaFoldDB" id="A0A8E2DNR2"/>
<evidence type="ECO:0000256" key="2">
    <source>
        <dbReference type="SAM" id="MobiDB-lite"/>
    </source>
</evidence>
<reference evidence="3 4" key="1">
    <citation type="submission" date="2016-07" db="EMBL/GenBank/DDBJ databases">
        <title>Draft genome of the white-rot fungus Obba rivulosa 3A-2.</title>
        <authorList>
            <consortium name="DOE Joint Genome Institute"/>
            <person name="Miettinen O."/>
            <person name="Riley R."/>
            <person name="Acob R."/>
            <person name="Barry K."/>
            <person name="Cullen D."/>
            <person name="De Vries R."/>
            <person name="Hainaut M."/>
            <person name="Hatakka A."/>
            <person name="Henrissat B."/>
            <person name="Hilden K."/>
            <person name="Kuo R."/>
            <person name="Labutti K."/>
            <person name="Lipzen A."/>
            <person name="Makela M.R."/>
            <person name="Sandor L."/>
            <person name="Spatafora J.W."/>
            <person name="Grigoriev I.V."/>
            <person name="Hibbett D.S."/>
        </authorList>
    </citation>
    <scope>NUCLEOTIDE SEQUENCE [LARGE SCALE GENOMIC DNA]</scope>
    <source>
        <strain evidence="3 4">3A-2</strain>
    </source>
</reference>
<keyword evidence="4" id="KW-1185">Reference proteome</keyword>
<dbReference type="PANTHER" id="PTHR11937">
    <property type="entry name" value="ACTIN"/>
    <property type="match status" value="1"/>
</dbReference>
<dbReference type="Pfam" id="PF00022">
    <property type="entry name" value="Actin"/>
    <property type="match status" value="1"/>
</dbReference>
<dbReference type="InterPro" id="IPR043129">
    <property type="entry name" value="ATPase_NBD"/>
</dbReference>
<accession>A0A8E2DNR2</accession>
<protein>
    <submittedName>
        <fullName evidence="3">Actin-like ATPase domain-containing protein</fullName>
    </submittedName>
</protein>
<dbReference type="Gene3D" id="3.30.420.40">
    <property type="match status" value="3"/>
</dbReference>
<dbReference type="InterPro" id="IPR004000">
    <property type="entry name" value="Actin"/>
</dbReference>
<feature type="compositionally biased region" description="Low complexity" evidence="2">
    <location>
        <begin position="21"/>
        <end position="35"/>
    </location>
</feature>
<organism evidence="3 4">
    <name type="scientific">Obba rivulosa</name>
    <dbReference type="NCBI Taxonomy" id="1052685"/>
    <lineage>
        <taxon>Eukaryota</taxon>
        <taxon>Fungi</taxon>
        <taxon>Dikarya</taxon>
        <taxon>Basidiomycota</taxon>
        <taxon>Agaricomycotina</taxon>
        <taxon>Agaricomycetes</taxon>
        <taxon>Polyporales</taxon>
        <taxon>Gelatoporiaceae</taxon>
        <taxon>Obba</taxon>
    </lineage>
</organism>
<feature type="compositionally biased region" description="Low complexity" evidence="2">
    <location>
        <begin position="86"/>
        <end position="102"/>
    </location>
</feature>
<dbReference type="Proteomes" id="UP000250043">
    <property type="component" value="Unassembled WGS sequence"/>
</dbReference>
<name>A0A8E2DNR2_9APHY</name>
<proteinExistence type="inferred from homology"/>
<evidence type="ECO:0000256" key="1">
    <source>
        <dbReference type="RuleBase" id="RU000487"/>
    </source>
</evidence>
<evidence type="ECO:0000313" key="4">
    <source>
        <dbReference type="Proteomes" id="UP000250043"/>
    </source>
</evidence>
<sequence length="532" mass="58979">MLSMRWLEGKADMVVRLETQSTAARGTRSRTASRSLRWLLPPASSHEHPRLSRRQHHRPRHRQDRHTRRPRHTRSPAHAVHSVEDSAANGNAVASSSTSSGAPQVHDYLVGTQLDEAISQGQDLTISWPFADGGISDWTQAEAIWKYVLFNQLQLRRAQMESPVMLSIFQNLSRDVYERICLIFFERFNVAGFGIIERPVAQFYATISGSQLSGVVVDIDRDFTDIAPIADGFPVHTARTTLSYGLSHCELYLAHILRSNQSLVSALSPQDNPLSEEALQSTLLDLAQHLWQEGLIKVLAEGEAARDLEEEGVTDIAAVLVAGKEKAVIESGMKKRATAKATAAEQARAREIEALDLITVEFRGHSLTIGKERHRFCEPLFDPTLLSVLPGIPPRKDPFETMRPLHTAVAEAVAHTEVEQRAYIWQGLFVTGEITNHIKGLGAALQARLAPYILTSPDPQNNDVQTRSIRTLKIPDYFAEYREKGDGMASFLGTSIVAKLSFSDAQGKNFVSKSEYVNKGPRAILGMSPSLL</sequence>
<dbReference type="OrthoDB" id="74201at2759"/>
<feature type="region of interest" description="Disordered" evidence="2">
    <location>
        <begin position="21"/>
        <end position="102"/>
    </location>
</feature>
<dbReference type="SUPFAM" id="SSF53067">
    <property type="entry name" value="Actin-like ATPase domain"/>
    <property type="match status" value="2"/>
</dbReference>
<comment type="similarity">
    <text evidence="1">Belongs to the actin family.</text>
</comment>
<feature type="compositionally biased region" description="Basic residues" evidence="2">
    <location>
        <begin position="51"/>
        <end position="75"/>
    </location>
</feature>
<gene>
    <name evidence="3" type="ORF">OBBRIDRAFT_553424</name>
</gene>
<dbReference type="EMBL" id="KV722393">
    <property type="protein sequence ID" value="OCH91003.1"/>
    <property type="molecule type" value="Genomic_DNA"/>
</dbReference>